<reference evidence="1 2" key="1">
    <citation type="submission" date="2018-06" db="EMBL/GenBank/DDBJ databases">
        <authorList>
            <consortium name="Pathogen Informatics"/>
            <person name="Doyle S."/>
        </authorList>
    </citation>
    <scope>NUCLEOTIDE SEQUENCE [LARGE SCALE GENOMIC DNA]</scope>
    <source>
        <strain evidence="1 2">NCTC10994</strain>
    </source>
</reference>
<dbReference type="GO" id="GO:0016765">
    <property type="term" value="F:transferase activity, transferring alkyl or aryl (other than methyl) groups"/>
    <property type="evidence" value="ECO:0007669"/>
    <property type="project" value="InterPro"/>
</dbReference>
<dbReference type="InterPro" id="IPR013792">
    <property type="entry name" value="RNA3'P_cycl/enolpyr_Trfase_a/b"/>
</dbReference>
<dbReference type="InterPro" id="IPR036968">
    <property type="entry name" value="Enolpyruvate_Tfrase_sf"/>
</dbReference>
<evidence type="ECO:0000313" key="2">
    <source>
        <dbReference type="Proteomes" id="UP000249091"/>
    </source>
</evidence>
<evidence type="ECO:0000313" key="1">
    <source>
        <dbReference type="EMBL" id="SQI29859.1"/>
    </source>
</evidence>
<accession>A0A2X4TTZ0</accession>
<dbReference type="EMBL" id="LS483468">
    <property type="protein sequence ID" value="SQI29859.1"/>
    <property type="molecule type" value="Genomic_DNA"/>
</dbReference>
<dbReference type="RefSeq" id="WP_143152193.1">
    <property type="nucleotide sequence ID" value="NZ_JAFBBL010000001.1"/>
</dbReference>
<dbReference type="STRING" id="1219011.GCA_001895045_02115"/>
<dbReference type="SUPFAM" id="SSF55205">
    <property type="entry name" value="EPT/RTPC-like"/>
    <property type="match status" value="1"/>
</dbReference>
<dbReference type="KEGG" id="rcr:NCTC10994_01281"/>
<protein>
    <submittedName>
        <fullName evidence="1">3-phosphoshikimate 1-carboxyvinyltransferase</fullName>
    </submittedName>
</protein>
<proteinExistence type="predicted"/>
<name>A0A2X4TTZ0_9NOCA</name>
<dbReference type="Proteomes" id="UP000249091">
    <property type="component" value="Chromosome 1"/>
</dbReference>
<sequence length="229" mass="23274">MTTIIDLPWAAIPVRGRTTVSRHDSLASTTALLLAGVVTGGTVMVREPLNLDPGTARGLRAAIASTGAYVVASADGVTATTRATAGELPQFRCSVPAEVLPLYAVVATRAAGECVLSCTDGIAGEALPILAELGITARDGETGLVVSPGLARTDDAVAPGGDVRVALAALLAALVRPGGRLCDSAVLDAALPGFLERWNALLHADEYLLPGSALLPGDYTKRSSSEIGH</sequence>
<organism evidence="1 2">
    <name type="scientific">Rhodococcus coprophilus</name>
    <dbReference type="NCBI Taxonomy" id="38310"/>
    <lineage>
        <taxon>Bacteria</taxon>
        <taxon>Bacillati</taxon>
        <taxon>Actinomycetota</taxon>
        <taxon>Actinomycetes</taxon>
        <taxon>Mycobacteriales</taxon>
        <taxon>Nocardiaceae</taxon>
        <taxon>Rhodococcus</taxon>
    </lineage>
</organism>
<keyword evidence="2" id="KW-1185">Reference proteome</keyword>
<gene>
    <name evidence="1" type="ORF">NCTC10994_01281</name>
</gene>
<dbReference type="AlphaFoldDB" id="A0A2X4TTZ0"/>
<keyword evidence="1" id="KW-0808">Transferase</keyword>
<dbReference type="Gene3D" id="3.65.10.10">
    <property type="entry name" value="Enolpyruvate transferase domain"/>
    <property type="match status" value="1"/>
</dbReference>